<evidence type="ECO:0000313" key="6">
    <source>
        <dbReference type="Proteomes" id="UP000689967"/>
    </source>
</evidence>
<dbReference type="CDD" id="cd00093">
    <property type="entry name" value="HTH_XRE"/>
    <property type="match status" value="1"/>
</dbReference>
<accession>A0ABS6H6W7</accession>
<reference evidence="5 6" key="1">
    <citation type="submission" date="2021-01" db="EMBL/GenBank/DDBJ databases">
        <title>Roseomonas sp. nov, a bacterium isolated from an oil production mixture in Yumen Oilfield.</title>
        <authorList>
            <person name="Wu D."/>
        </authorList>
    </citation>
    <scope>NUCLEOTIDE SEQUENCE [LARGE SCALE GENOMIC DNA]</scope>
    <source>
        <strain evidence="5 6">ROY-5-3</strain>
    </source>
</reference>
<dbReference type="SMART" id="SM00530">
    <property type="entry name" value="HTH_XRE"/>
    <property type="match status" value="1"/>
</dbReference>
<dbReference type="PANTHER" id="PTHR36511">
    <property type="entry name" value="MERR FAMILY BACTERIAL REGULATORY PROTEIN"/>
    <property type="match status" value="1"/>
</dbReference>
<dbReference type="Pfam" id="PF01381">
    <property type="entry name" value="HTH_3"/>
    <property type="match status" value="1"/>
</dbReference>
<evidence type="ECO:0000256" key="3">
    <source>
        <dbReference type="ARBA" id="ARBA00023163"/>
    </source>
</evidence>
<keyword evidence="3" id="KW-0804">Transcription</keyword>
<keyword evidence="1" id="KW-0805">Transcription regulation</keyword>
<dbReference type="EMBL" id="JAERQM010000002">
    <property type="protein sequence ID" value="MBU8543488.1"/>
    <property type="molecule type" value="Genomic_DNA"/>
</dbReference>
<evidence type="ECO:0000256" key="1">
    <source>
        <dbReference type="ARBA" id="ARBA00023015"/>
    </source>
</evidence>
<protein>
    <submittedName>
        <fullName evidence="5">Helix-turn-helix domain-containing protein</fullName>
    </submittedName>
</protein>
<proteinExistence type="predicted"/>
<evidence type="ECO:0000259" key="4">
    <source>
        <dbReference type="PROSITE" id="PS50943"/>
    </source>
</evidence>
<evidence type="ECO:0000313" key="5">
    <source>
        <dbReference type="EMBL" id="MBU8543488.1"/>
    </source>
</evidence>
<gene>
    <name evidence="5" type="ORF">JJQ90_07205</name>
</gene>
<dbReference type="InterPro" id="IPR001387">
    <property type="entry name" value="Cro/C1-type_HTH"/>
</dbReference>
<dbReference type="Proteomes" id="UP000689967">
    <property type="component" value="Unassembled WGS sequence"/>
</dbReference>
<dbReference type="InterPro" id="IPR052359">
    <property type="entry name" value="HTH-type_reg/antitoxin"/>
</dbReference>
<dbReference type="RefSeq" id="WP_216873934.1">
    <property type="nucleotide sequence ID" value="NZ_JAERQM010000002.1"/>
</dbReference>
<keyword evidence="6" id="KW-1185">Reference proteome</keyword>
<organism evidence="5 6">
    <name type="scientific">Falsiroseomonas oleicola</name>
    <dbReference type="NCBI Taxonomy" id="2801474"/>
    <lineage>
        <taxon>Bacteria</taxon>
        <taxon>Pseudomonadati</taxon>
        <taxon>Pseudomonadota</taxon>
        <taxon>Alphaproteobacteria</taxon>
        <taxon>Acetobacterales</taxon>
        <taxon>Roseomonadaceae</taxon>
        <taxon>Falsiroseomonas</taxon>
    </lineage>
</organism>
<dbReference type="PROSITE" id="PS50943">
    <property type="entry name" value="HTH_CROC1"/>
    <property type="match status" value="1"/>
</dbReference>
<keyword evidence="2" id="KW-0238">DNA-binding</keyword>
<dbReference type="PANTHER" id="PTHR36511:SF4">
    <property type="entry name" value="ANTITOXIN MQSA"/>
    <property type="match status" value="1"/>
</dbReference>
<sequence length="105" mass="11826">MADDREGFGAGLVEALQEVRDWQQGRGALHVVNRNPMPPERIRTIRKRLAKTARAFEEKFGIPAATLNNWEQGRRAPDPAARLLLEVMEREPEAVERAVAATTPR</sequence>
<feature type="domain" description="HTH cro/C1-type" evidence="4">
    <location>
        <begin position="42"/>
        <end position="95"/>
    </location>
</feature>
<evidence type="ECO:0000256" key="2">
    <source>
        <dbReference type="ARBA" id="ARBA00023125"/>
    </source>
</evidence>
<name>A0ABS6H6W7_9PROT</name>
<comment type="caution">
    <text evidence="5">The sequence shown here is derived from an EMBL/GenBank/DDBJ whole genome shotgun (WGS) entry which is preliminary data.</text>
</comment>